<keyword evidence="9" id="KW-0408">Iron</keyword>
<keyword evidence="7" id="KW-1133">Transmembrane helix</keyword>
<evidence type="ECO:0000256" key="7">
    <source>
        <dbReference type="ARBA" id="ARBA00022989"/>
    </source>
</evidence>
<keyword evidence="6" id="KW-0479">Metal-binding</keyword>
<evidence type="ECO:0000256" key="1">
    <source>
        <dbReference type="ARBA" id="ARBA00001971"/>
    </source>
</evidence>
<keyword evidence="10" id="KW-0503">Monooxygenase</keyword>
<dbReference type="SUPFAM" id="SSF48264">
    <property type="entry name" value="Cytochrome P450"/>
    <property type="match status" value="1"/>
</dbReference>
<gene>
    <name evidence="12" type="ORF">Ddye_006735</name>
</gene>
<comment type="similarity">
    <text evidence="3">Belongs to the cytochrome P450 family.</text>
</comment>
<proteinExistence type="inferred from homology"/>
<evidence type="ECO:0000313" key="13">
    <source>
        <dbReference type="Proteomes" id="UP001280121"/>
    </source>
</evidence>
<dbReference type="InterPro" id="IPR036396">
    <property type="entry name" value="Cyt_P450_sf"/>
</dbReference>
<dbReference type="GO" id="GO:0016020">
    <property type="term" value="C:membrane"/>
    <property type="evidence" value="ECO:0007669"/>
    <property type="project" value="UniProtKB-SubCell"/>
</dbReference>
<dbReference type="GO" id="GO:0004497">
    <property type="term" value="F:monooxygenase activity"/>
    <property type="evidence" value="ECO:0007669"/>
    <property type="project" value="UniProtKB-KW"/>
</dbReference>
<evidence type="ECO:0000256" key="10">
    <source>
        <dbReference type="ARBA" id="ARBA00023033"/>
    </source>
</evidence>
<evidence type="ECO:0000256" key="3">
    <source>
        <dbReference type="ARBA" id="ARBA00010617"/>
    </source>
</evidence>
<comment type="cofactor">
    <cofactor evidence="1">
        <name>heme</name>
        <dbReference type="ChEBI" id="CHEBI:30413"/>
    </cofactor>
</comment>
<dbReference type="GO" id="GO:0005506">
    <property type="term" value="F:iron ion binding"/>
    <property type="evidence" value="ECO:0007669"/>
    <property type="project" value="InterPro"/>
</dbReference>
<dbReference type="GO" id="GO:0016705">
    <property type="term" value="F:oxidoreductase activity, acting on paired donors, with incorporation or reduction of molecular oxygen"/>
    <property type="evidence" value="ECO:0007669"/>
    <property type="project" value="InterPro"/>
</dbReference>
<dbReference type="PANTHER" id="PTHR47947">
    <property type="entry name" value="CYTOCHROME P450 82C3-RELATED"/>
    <property type="match status" value="1"/>
</dbReference>
<evidence type="ECO:0000256" key="8">
    <source>
        <dbReference type="ARBA" id="ARBA00023002"/>
    </source>
</evidence>
<keyword evidence="8" id="KW-0560">Oxidoreductase</keyword>
<dbReference type="AlphaFoldDB" id="A0AAD9XIX9"/>
<evidence type="ECO:0000256" key="2">
    <source>
        <dbReference type="ARBA" id="ARBA00004370"/>
    </source>
</evidence>
<dbReference type="PANTHER" id="PTHR47947:SF26">
    <property type="entry name" value="CYTOCHROME P450"/>
    <property type="match status" value="1"/>
</dbReference>
<dbReference type="EMBL" id="JANJYI010000002">
    <property type="protein sequence ID" value="KAK2660202.1"/>
    <property type="molecule type" value="Genomic_DNA"/>
</dbReference>
<name>A0AAD9XIX9_9ROSI</name>
<keyword evidence="5" id="KW-0812">Transmembrane</keyword>
<organism evidence="12 13">
    <name type="scientific">Dipteronia dyeriana</name>
    <dbReference type="NCBI Taxonomy" id="168575"/>
    <lineage>
        <taxon>Eukaryota</taxon>
        <taxon>Viridiplantae</taxon>
        <taxon>Streptophyta</taxon>
        <taxon>Embryophyta</taxon>
        <taxon>Tracheophyta</taxon>
        <taxon>Spermatophyta</taxon>
        <taxon>Magnoliopsida</taxon>
        <taxon>eudicotyledons</taxon>
        <taxon>Gunneridae</taxon>
        <taxon>Pentapetalae</taxon>
        <taxon>rosids</taxon>
        <taxon>malvids</taxon>
        <taxon>Sapindales</taxon>
        <taxon>Sapindaceae</taxon>
        <taxon>Hippocastanoideae</taxon>
        <taxon>Acereae</taxon>
        <taxon>Dipteronia</taxon>
    </lineage>
</organism>
<evidence type="ECO:0000256" key="9">
    <source>
        <dbReference type="ARBA" id="ARBA00023004"/>
    </source>
</evidence>
<evidence type="ECO:0000256" key="4">
    <source>
        <dbReference type="ARBA" id="ARBA00022617"/>
    </source>
</evidence>
<keyword evidence="4" id="KW-0349">Heme</keyword>
<keyword evidence="11" id="KW-0472">Membrane</keyword>
<reference evidence="12" key="1">
    <citation type="journal article" date="2023" name="Plant J.">
        <title>Genome sequences and population genomics provide insights into the demographic history, inbreeding, and mutation load of two 'living fossil' tree species of Dipteronia.</title>
        <authorList>
            <person name="Feng Y."/>
            <person name="Comes H.P."/>
            <person name="Chen J."/>
            <person name="Zhu S."/>
            <person name="Lu R."/>
            <person name="Zhang X."/>
            <person name="Li P."/>
            <person name="Qiu J."/>
            <person name="Olsen K.M."/>
            <person name="Qiu Y."/>
        </authorList>
    </citation>
    <scope>NUCLEOTIDE SEQUENCE</scope>
    <source>
        <strain evidence="12">KIB01</strain>
    </source>
</reference>
<sequence>MAKLPTGTGPCGDPHFWGGDEFQFSGVGAGMRIDSLTRNGDTYHSDHIGFGCFTADCASRGLQKSKGRVENQVGDSRLLNDADLSKLAYLHSTISETLRLGLVKVPSPWRIARRVCSGEGLGMRVMALSLGTLIQCFDWEKVKEDQSQAPVKTNPKKADERHVKIIFRPREALAKVLTQL</sequence>
<evidence type="ECO:0000256" key="6">
    <source>
        <dbReference type="ARBA" id="ARBA00022723"/>
    </source>
</evidence>
<dbReference type="Proteomes" id="UP001280121">
    <property type="component" value="Unassembled WGS sequence"/>
</dbReference>
<evidence type="ECO:0000256" key="11">
    <source>
        <dbReference type="ARBA" id="ARBA00023136"/>
    </source>
</evidence>
<evidence type="ECO:0000256" key="5">
    <source>
        <dbReference type="ARBA" id="ARBA00022692"/>
    </source>
</evidence>
<comment type="caution">
    <text evidence="12">The sequence shown here is derived from an EMBL/GenBank/DDBJ whole genome shotgun (WGS) entry which is preliminary data.</text>
</comment>
<dbReference type="GO" id="GO:0020037">
    <property type="term" value="F:heme binding"/>
    <property type="evidence" value="ECO:0007669"/>
    <property type="project" value="InterPro"/>
</dbReference>
<keyword evidence="13" id="KW-1185">Reference proteome</keyword>
<dbReference type="InterPro" id="IPR050651">
    <property type="entry name" value="Plant_Cytochrome_P450_Monoox"/>
</dbReference>
<accession>A0AAD9XIX9</accession>
<comment type="subcellular location">
    <subcellularLocation>
        <location evidence="2">Membrane</location>
    </subcellularLocation>
</comment>
<evidence type="ECO:0000313" key="12">
    <source>
        <dbReference type="EMBL" id="KAK2660202.1"/>
    </source>
</evidence>
<protein>
    <submittedName>
        <fullName evidence="12">Uncharacterized protein</fullName>
    </submittedName>
</protein>